<evidence type="ECO:0008006" key="6">
    <source>
        <dbReference type="Google" id="ProtNLM"/>
    </source>
</evidence>
<evidence type="ECO:0000313" key="3">
    <source>
        <dbReference type="EMBL" id="GMA26653.1"/>
    </source>
</evidence>
<proteinExistence type="predicted"/>
<dbReference type="EMBL" id="BSUK01000001">
    <property type="protein sequence ID" value="GMA22248.1"/>
    <property type="molecule type" value="Genomic_DNA"/>
</dbReference>
<gene>
    <name evidence="2" type="ORF">GCM10025864_00070</name>
    <name evidence="3" type="ORF">GCM10025864_44120</name>
    <name evidence="4" type="ORF">GCM10025864_44740</name>
</gene>
<keyword evidence="5" id="KW-1185">Reference proteome</keyword>
<evidence type="ECO:0000313" key="2">
    <source>
        <dbReference type="EMBL" id="GMA22248.1"/>
    </source>
</evidence>
<organism evidence="4 5">
    <name type="scientific">Luteimicrobium album</name>
    <dbReference type="NCBI Taxonomy" id="1054550"/>
    <lineage>
        <taxon>Bacteria</taxon>
        <taxon>Bacillati</taxon>
        <taxon>Actinomycetota</taxon>
        <taxon>Actinomycetes</taxon>
        <taxon>Micrococcales</taxon>
        <taxon>Luteimicrobium</taxon>
    </lineage>
</organism>
<dbReference type="EMBL" id="BSUK01000001">
    <property type="protein sequence ID" value="GMA26715.1"/>
    <property type="molecule type" value="Genomic_DNA"/>
</dbReference>
<feature type="compositionally biased region" description="Acidic residues" evidence="1">
    <location>
        <begin position="178"/>
        <end position="188"/>
    </location>
</feature>
<sequence>MCSPRAEGGISENSADRIGTVTKNPLTLRDVALRASERAGGLQGRALDREAKRRGLTLSYTTVDKIIAGTYTSRPTRRTLEALAELSGVPLVEVLLAAREPLPVQPLAELLPPDADLLSADQRRVVVDIVRQFARSNRELDEARRDAESSAALAPDALALAARPGVPAAAPDATSGEESQDSGSDEPS</sequence>
<evidence type="ECO:0000256" key="1">
    <source>
        <dbReference type="SAM" id="MobiDB-lite"/>
    </source>
</evidence>
<dbReference type="EMBL" id="BSUK01000001">
    <property type="protein sequence ID" value="GMA26653.1"/>
    <property type="molecule type" value="Genomic_DNA"/>
</dbReference>
<comment type="caution">
    <text evidence="4">The sequence shown here is derived from an EMBL/GenBank/DDBJ whole genome shotgun (WGS) entry which is preliminary data.</text>
</comment>
<feature type="compositionally biased region" description="Low complexity" evidence="1">
    <location>
        <begin position="156"/>
        <end position="177"/>
    </location>
</feature>
<reference evidence="5" key="2">
    <citation type="journal article" date="2019" name="Int. J. Syst. Evol. Microbiol.">
        <title>The Global Catalogue of Microorganisms (GCM) 10K type strain sequencing project: providing services to taxonomists for standard genome sequencing and annotation.</title>
        <authorList>
            <consortium name="The Broad Institute Genomics Platform"/>
            <consortium name="The Broad Institute Genome Sequencing Center for Infectious Disease"/>
            <person name="Wu L."/>
            <person name="Ma J."/>
        </authorList>
    </citation>
    <scope>NUCLEOTIDE SEQUENCE [LARGE SCALE GENOMIC DNA]</scope>
    <source>
        <strain evidence="5">NBRC 106348</strain>
    </source>
</reference>
<evidence type="ECO:0000313" key="5">
    <source>
        <dbReference type="Proteomes" id="UP001157091"/>
    </source>
</evidence>
<reference evidence="4" key="3">
    <citation type="submission" date="2023-02" db="EMBL/GenBank/DDBJ databases">
        <authorList>
            <person name="Sun Q."/>
            <person name="Mori K."/>
        </authorList>
    </citation>
    <scope>NUCLEOTIDE SEQUENCE</scope>
    <source>
        <strain evidence="4">NBRC 106348</strain>
    </source>
</reference>
<name>A0ABQ6IAI4_9MICO</name>
<evidence type="ECO:0000313" key="4">
    <source>
        <dbReference type="EMBL" id="GMA26715.1"/>
    </source>
</evidence>
<feature type="region of interest" description="Disordered" evidence="1">
    <location>
        <begin position="156"/>
        <end position="188"/>
    </location>
</feature>
<protein>
    <recommendedName>
        <fullName evidence="6">HTH cro/C1-type domain-containing protein</fullName>
    </recommendedName>
</protein>
<reference evidence="4" key="1">
    <citation type="journal article" date="2014" name="Int. J. Syst. Evol. Microbiol.">
        <title>Complete genome of a new Firmicutes species belonging to the dominant human colonic microbiota ('Ruminococcus bicirculans') reveals two chromosomes and a selective capacity to utilize plant glucans.</title>
        <authorList>
            <consortium name="NISC Comparative Sequencing Program"/>
            <person name="Wegmann U."/>
            <person name="Louis P."/>
            <person name="Goesmann A."/>
            <person name="Henrissat B."/>
            <person name="Duncan S.H."/>
            <person name="Flint H.J."/>
        </authorList>
    </citation>
    <scope>NUCLEOTIDE SEQUENCE</scope>
    <source>
        <strain evidence="4">NBRC 106348</strain>
    </source>
</reference>
<accession>A0ABQ6IAI4</accession>
<dbReference type="Proteomes" id="UP001157091">
    <property type="component" value="Unassembled WGS sequence"/>
</dbReference>